<proteinExistence type="predicted"/>
<feature type="compositionally biased region" description="Basic and acidic residues" evidence="1">
    <location>
        <begin position="53"/>
        <end position="89"/>
    </location>
</feature>
<organism evidence="2 3">
    <name type="scientific">Liparis tanakae</name>
    <name type="common">Tanaka's snailfish</name>
    <dbReference type="NCBI Taxonomy" id="230148"/>
    <lineage>
        <taxon>Eukaryota</taxon>
        <taxon>Metazoa</taxon>
        <taxon>Chordata</taxon>
        <taxon>Craniata</taxon>
        <taxon>Vertebrata</taxon>
        <taxon>Euteleostomi</taxon>
        <taxon>Actinopterygii</taxon>
        <taxon>Neopterygii</taxon>
        <taxon>Teleostei</taxon>
        <taxon>Neoteleostei</taxon>
        <taxon>Acanthomorphata</taxon>
        <taxon>Eupercaria</taxon>
        <taxon>Perciformes</taxon>
        <taxon>Cottioidei</taxon>
        <taxon>Cottales</taxon>
        <taxon>Liparidae</taxon>
        <taxon>Liparis</taxon>
    </lineage>
</organism>
<evidence type="ECO:0000256" key="1">
    <source>
        <dbReference type="SAM" id="MobiDB-lite"/>
    </source>
</evidence>
<comment type="caution">
    <text evidence="2">The sequence shown here is derived from an EMBL/GenBank/DDBJ whole genome shotgun (WGS) entry which is preliminary data.</text>
</comment>
<evidence type="ECO:0000313" key="2">
    <source>
        <dbReference type="EMBL" id="TNN88264.1"/>
    </source>
</evidence>
<feature type="region of interest" description="Disordered" evidence="1">
    <location>
        <begin position="31"/>
        <end position="105"/>
    </location>
</feature>
<evidence type="ECO:0000313" key="3">
    <source>
        <dbReference type="Proteomes" id="UP000314294"/>
    </source>
</evidence>
<dbReference type="EMBL" id="SRLO01000006">
    <property type="protein sequence ID" value="TNN88264.1"/>
    <property type="molecule type" value="Genomic_DNA"/>
</dbReference>
<keyword evidence="3" id="KW-1185">Reference proteome</keyword>
<protein>
    <submittedName>
        <fullName evidence="2">Uncharacterized protein</fullName>
    </submittedName>
</protein>
<sequence length="105" mass="12457">MSRTAGYRFTTTEWFRSTQVLYSDLFKEPGATVSTQASAEEARAGQPQRKRPRDREALLEFMKEQAERDREEMGRGTEKERDREGEGQRGTRRGMRRGIRWKVWR</sequence>
<dbReference type="Proteomes" id="UP000314294">
    <property type="component" value="Unassembled WGS sequence"/>
</dbReference>
<gene>
    <name evidence="2" type="ORF">EYF80_001480</name>
</gene>
<feature type="compositionally biased region" description="Basic residues" evidence="1">
    <location>
        <begin position="90"/>
        <end position="105"/>
    </location>
</feature>
<reference evidence="2 3" key="1">
    <citation type="submission" date="2019-03" db="EMBL/GenBank/DDBJ databases">
        <title>First draft genome of Liparis tanakae, snailfish: a comprehensive survey of snailfish specific genes.</title>
        <authorList>
            <person name="Kim W."/>
            <person name="Song I."/>
            <person name="Jeong J.-H."/>
            <person name="Kim D."/>
            <person name="Kim S."/>
            <person name="Ryu S."/>
            <person name="Song J.Y."/>
            <person name="Lee S.K."/>
        </authorList>
    </citation>
    <scope>NUCLEOTIDE SEQUENCE [LARGE SCALE GENOMIC DNA]</scope>
    <source>
        <tissue evidence="2">Muscle</tissue>
    </source>
</reference>
<dbReference type="AlphaFoldDB" id="A0A4Z2JEK9"/>
<accession>A0A4Z2JEK9</accession>
<name>A0A4Z2JEK9_9TELE</name>